<dbReference type="EMBL" id="NEVH01020851">
    <property type="protein sequence ID" value="PNF21244.1"/>
    <property type="molecule type" value="Genomic_DNA"/>
</dbReference>
<protein>
    <submittedName>
        <fullName evidence="2">Uncharacterized protein</fullName>
    </submittedName>
</protein>
<dbReference type="STRING" id="105785.A0A2J7PY47"/>
<evidence type="ECO:0000313" key="3">
    <source>
        <dbReference type="Proteomes" id="UP000235965"/>
    </source>
</evidence>
<gene>
    <name evidence="2" type="ORF">B7P43_G04200</name>
</gene>
<keyword evidence="1" id="KW-1133">Transmembrane helix</keyword>
<keyword evidence="3" id="KW-1185">Reference proteome</keyword>
<keyword evidence="1" id="KW-0812">Transmembrane</keyword>
<proteinExistence type="predicted"/>
<name>A0A2J7PY47_9NEOP</name>
<keyword evidence="1" id="KW-0472">Membrane</keyword>
<accession>A0A2J7PY47</accession>
<organism evidence="2 3">
    <name type="scientific">Cryptotermes secundus</name>
    <dbReference type="NCBI Taxonomy" id="105785"/>
    <lineage>
        <taxon>Eukaryota</taxon>
        <taxon>Metazoa</taxon>
        <taxon>Ecdysozoa</taxon>
        <taxon>Arthropoda</taxon>
        <taxon>Hexapoda</taxon>
        <taxon>Insecta</taxon>
        <taxon>Pterygota</taxon>
        <taxon>Neoptera</taxon>
        <taxon>Polyneoptera</taxon>
        <taxon>Dictyoptera</taxon>
        <taxon>Blattodea</taxon>
        <taxon>Blattoidea</taxon>
        <taxon>Termitoidae</taxon>
        <taxon>Kalotermitidae</taxon>
        <taxon>Cryptotermitinae</taxon>
        <taxon>Cryptotermes</taxon>
    </lineage>
</organism>
<dbReference type="Gene3D" id="3.60.10.10">
    <property type="entry name" value="Endonuclease/exonuclease/phosphatase"/>
    <property type="match status" value="1"/>
</dbReference>
<dbReference type="Proteomes" id="UP000235965">
    <property type="component" value="Unassembled WGS sequence"/>
</dbReference>
<dbReference type="InParanoid" id="A0A2J7PY47"/>
<dbReference type="AlphaFoldDB" id="A0A2J7PY47"/>
<sequence length="383" mass="43404">MNVNAPTEDKIDLTVKSTLFPHHNIHKFTWTSPDGKIHNQIDHILIDRRRHSSILDVRSFRAADCDTDHYLVVAKFRERLAMETGTGIVLLLMLYTACGAAVEVISVNGVKPPKSSPDMSGSSASFSMPVQYSMAAPALASAQRAAASLTSAAPSYEIISTTQRPTSPPSHTDWIPKPFIQRSKPLQDYGSQLLNSRLPYNRRISFSAGYAASEPHFESDNEYGPQYHYKSPTYSSFQHFQPPNIHQSYPSTYESYISYTPPPSYQQYHQHSAYSKPYLFKHLSHYNPHAHDLLDFPIYSHKGGLGDSSSSYYKLMFPLALLGLGIPAIGLMYTYLSRRRRRDLNSDFHPTPDDLRYYLNILQTGLQRFQETVDNEGIIKQYP</sequence>
<feature type="transmembrane region" description="Helical" evidence="1">
    <location>
        <begin position="315"/>
        <end position="336"/>
    </location>
</feature>
<comment type="caution">
    <text evidence="2">The sequence shown here is derived from an EMBL/GenBank/DDBJ whole genome shotgun (WGS) entry which is preliminary data.</text>
</comment>
<dbReference type="InterPro" id="IPR036691">
    <property type="entry name" value="Endo/exonu/phosph_ase_sf"/>
</dbReference>
<reference evidence="2 3" key="1">
    <citation type="submission" date="2017-12" db="EMBL/GenBank/DDBJ databases">
        <title>Hemimetabolous genomes reveal molecular basis of termite eusociality.</title>
        <authorList>
            <person name="Harrison M.C."/>
            <person name="Jongepier E."/>
            <person name="Robertson H.M."/>
            <person name="Arning N."/>
            <person name="Bitard-Feildel T."/>
            <person name="Chao H."/>
            <person name="Childers C.P."/>
            <person name="Dinh H."/>
            <person name="Doddapaneni H."/>
            <person name="Dugan S."/>
            <person name="Gowin J."/>
            <person name="Greiner C."/>
            <person name="Han Y."/>
            <person name="Hu H."/>
            <person name="Hughes D.S.T."/>
            <person name="Huylmans A.-K."/>
            <person name="Kemena C."/>
            <person name="Kremer L.P.M."/>
            <person name="Lee S.L."/>
            <person name="Lopez-Ezquerra A."/>
            <person name="Mallet L."/>
            <person name="Monroy-Kuhn J.M."/>
            <person name="Moser A."/>
            <person name="Murali S.C."/>
            <person name="Muzny D.M."/>
            <person name="Otani S."/>
            <person name="Piulachs M.-D."/>
            <person name="Poelchau M."/>
            <person name="Qu J."/>
            <person name="Schaub F."/>
            <person name="Wada-Katsumata A."/>
            <person name="Worley K.C."/>
            <person name="Xie Q."/>
            <person name="Ylla G."/>
            <person name="Poulsen M."/>
            <person name="Gibbs R.A."/>
            <person name="Schal C."/>
            <person name="Richards S."/>
            <person name="Belles X."/>
            <person name="Korb J."/>
            <person name="Bornberg-Bauer E."/>
        </authorList>
    </citation>
    <scope>NUCLEOTIDE SEQUENCE [LARGE SCALE GENOMIC DNA]</scope>
    <source>
        <tissue evidence="2">Whole body</tissue>
    </source>
</reference>
<evidence type="ECO:0000256" key="1">
    <source>
        <dbReference type="SAM" id="Phobius"/>
    </source>
</evidence>
<evidence type="ECO:0000313" key="2">
    <source>
        <dbReference type="EMBL" id="PNF21244.1"/>
    </source>
</evidence>